<evidence type="ECO:0000313" key="3">
    <source>
        <dbReference type="Proteomes" id="UP000714618"/>
    </source>
</evidence>
<feature type="region of interest" description="Disordered" evidence="1">
    <location>
        <begin position="1"/>
        <end position="91"/>
    </location>
</feature>
<name>A0A9N8JNE0_9PEZI</name>
<dbReference type="AlphaFoldDB" id="A0A9N8JNE0"/>
<gene>
    <name evidence="2" type="ORF">AWRI4233_LOCUS1771</name>
</gene>
<sequence length="91" mass="9739">MTDAPTKAPAAETSEGAEDEPDSKLEAQTKEEPEETVTVSDVTREEAAWESFSEEEPAPKKPKVSVAPTAAKTKKAAPKGQGNIMSFFSKK</sequence>
<evidence type="ECO:0008006" key="4">
    <source>
        <dbReference type="Google" id="ProtNLM"/>
    </source>
</evidence>
<dbReference type="Proteomes" id="UP000714618">
    <property type="component" value="Unassembled WGS sequence"/>
</dbReference>
<keyword evidence="3" id="KW-1185">Reference proteome</keyword>
<evidence type="ECO:0000313" key="2">
    <source>
        <dbReference type="EMBL" id="CAD0088507.1"/>
    </source>
</evidence>
<proteinExistence type="predicted"/>
<dbReference type="GO" id="GO:0043625">
    <property type="term" value="C:delta DNA polymerase complex"/>
    <property type="evidence" value="ECO:0007669"/>
    <property type="project" value="InterPro"/>
</dbReference>
<dbReference type="Pfam" id="PF09507">
    <property type="entry name" value="CDC27"/>
    <property type="match status" value="1"/>
</dbReference>
<evidence type="ECO:0000256" key="1">
    <source>
        <dbReference type="SAM" id="MobiDB-lite"/>
    </source>
</evidence>
<dbReference type="GO" id="GO:0006260">
    <property type="term" value="P:DNA replication"/>
    <property type="evidence" value="ECO:0007669"/>
    <property type="project" value="InterPro"/>
</dbReference>
<comment type="caution">
    <text evidence="2">The sequence shown here is derived from an EMBL/GenBank/DDBJ whole genome shotgun (WGS) entry which is preliminary data.</text>
</comment>
<organism evidence="2 3">
    <name type="scientific">Aureobasidium mustum</name>
    <dbReference type="NCBI Taxonomy" id="2773714"/>
    <lineage>
        <taxon>Eukaryota</taxon>
        <taxon>Fungi</taxon>
        <taxon>Dikarya</taxon>
        <taxon>Ascomycota</taxon>
        <taxon>Pezizomycotina</taxon>
        <taxon>Dothideomycetes</taxon>
        <taxon>Dothideomycetidae</taxon>
        <taxon>Dothideales</taxon>
        <taxon>Saccotheciaceae</taxon>
        <taxon>Aureobasidium</taxon>
    </lineage>
</organism>
<dbReference type="EMBL" id="CAIJEO010000003">
    <property type="protein sequence ID" value="CAD0088507.1"/>
    <property type="molecule type" value="Genomic_DNA"/>
</dbReference>
<accession>A0A9N8JNE0</accession>
<reference evidence="2" key="1">
    <citation type="submission" date="2020-06" db="EMBL/GenBank/DDBJ databases">
        <authorList>
            <person name="Onetto C."/>
        </authorList>
    </citation>
    <scope>NUCLEOTIDE SEQUENCE</scope>
</reference>
<feature type="compositionally biased region" description="Basic and acidic residues" evidence="1">
    <location>
        <begin position="22"/>
        <end position="31"/>
    </location>
</feature>
<dbReference type="InterPro" id="IPR019038">
    <property type="entry name" value="POLD3"/>
</dbReference>
<protein>
    <recommendedName>
        <fullName evidence="4">DNA polymerase delta subunit 3</fullName>
    </recommendedName>
</protein>